<comment type="caution">
    <text evidence="3">The sequence shown here is derived from an EMBL/GenBank/DDBJ whole genome shotgun (WGS) entry which is preliminary data.</text>
</comment>
<dbReference type="Gene3D" id="3.40.1620.10">
    <property type="entry name" value="YefM-like domain"/>
    <property type="match status" value="1"/>
</dbReference>
<reference evidence="3 4" key="1">
    <citation type="journal article" date="2017" name="ISME J.">
        <title>Energy and carbon metabolisms in a deep terrestrial subsurface fluid microbial community.</title>
        <authorList>
            <person name="Momper L."/>
            <person name="Jungbluth S.P."/>
            <person name="Lee M.D."/>
            <person name="Amend J.P."/>
        </authorList>
    </citation>
    <scope>NUCLEOTIDE SEQUENCE [LARGE SCALE GENOMIC DNA]</scope>
    <source>
        <strain evidence="3">SURF_29</strain>
    </source>
</reference>
<accession>A0A419DCY9</accession>
<protein>
    <recommendedName>
        <fullName evidence="2">Antitoxin</fullName>
    </recommendedName>
</protein>
<dbReference type="Proteomes" id="UP000285655">
    <property type="component" value="Unassembled WGS sequence"/>
</dbReference>
<evidence type="ECO:0000256" key="1">
    <source>
        <dbReference type="ARBA" id="ARBA00009981"/>
    </source>
</evidence>
<dbReference type="InterPro" id="IPR006442">
    <property type="entry name" value="Antitoxin_Phd/YefM"/>
</dbReference>
<dbReference type="NCBIfam" id="TIGR01552">
    <property type="entry name" value="phd_fam"/>
    <property type="match status" value="1"/>
</dbReference>
<name>A0A419DCY9_9BACT</name>
<dbReference type="InterPro" id="IPR036165">
    <property type="entry name" value="YefM-like_sf"/>
</dbReference>
<evidence type="ECO:0000313" key="4">
    <source>
        <dbReference type="Proteomes" id="UP000285655"/>
    </source>
</evidence>
<dbReference type="AlphaFoldDB" id="A0A419DCY9"/>
<comment type="function">
    <text evidence="2">Antitoxin component of a type II toxin-antitoxin (TA) system.</text>
</comment>
<evidence type="ECO:0000313" key="3">
    <source>
        <dbReference type="EMBL" id="RJO61011.1"/>
    </source>
</evidence>
<dbReference type="SUPFAM" id="SSF143120">
    <property type="entry name" value="YefM-like"/>
    <property type="match status" value="1"/>
</dbReference>
<comment type="similarity">
    <text evidence="1 2">Belongs to the phD/YefM antitoxin family.</text>
</comment>
<dbReference type="Pfam" id="PF02604">
    <property type="entry name" value="PhdYeFM_antitox"/>
    <property type="match status" value="1"/>
</dbReference>
<gene>
    <name evidence="3" type="ORF">C4544_03995</name>
</gene>
<proteinExistence type="inferred from homology"/>
<dbReference type="EMBL" id="QZJW01000034">
    <property type="protein sequence ID" value="RJO61011.1"/>
    <property type="molecule type" value="Genomic_DNA"/>
</dbReference>
<organism evidence="3 4">
    <name type="scientific">candidate division WS5 bacterium</name>
    <dbReference type="NCBI Taxonomy" id="2093353"/>
    <lineage>
        <taxon>Bacteria</taxon>
        <taxon>candidate division WS5</taxon>
    </lineage>
</organism>
<sequence length="73" mass="8376">MQSATFTEFRNNAKRYFDKVEKGEIIEIYRHGMPVAILMPVKKRDKARLSSAKPLKIPGVSLSRAILAERDEK</sequence>
<evidence type="ECO:0000256" key="2">
    <source>
        <dbReference type="RuleBase" id="RU362080"/>
    </source>
</evidence>